<feature type="non-terminal residue" evidence="1">
    <location>
        <position position="122"/>
    </location>
</feature>
<dbReference type="SMART" id="SM00238">
    <property type="entry name" value="BIR"/>
    <property type="match status" value="1"/>
</dbReference>
<dbReference type="SUPFAM" id="SSF57924">
    <property type="entry name" value="Inhibitor of apoptosis (IAP) repeat"/>
    <property type="match status" value="1"/>
</dbReference>
<proteinExistence type="predicted"/>
<dbReference type="Gene3D" id="1.10.1170.10">
    <property type="entry name" value="Inhibitor Of Apoptosis Protein (2mihbC-IAP-1), Chain A"/>
    <property type="match status" value="1"/>
</dbReference>
<comment type="caution">
    <text evidence="1">The sequence shown here is derived from an EMBL/GenBank/DDBJ whole genome shotgun (WGS) entry which is preliminary data.</text>
</comment>
<evidence type="ECO:0000313" key="1">
    <source>
        <dbReference type="EMBL" id="CAF5226354.1"/>
    </source>
</evidence>
<dbReference type="EMBL" id="CAJOBJ010378042">
    <property type="protein sequence ID" value="CAF5226354.1"/>
    <property type="molecule type" value="Genomic_DNA"/>
</dbReference>
<dbReference type="PROSITE" id="PS50143">
    <property type="entry name" value="BIR_REPEAT_2"/>
    <property type="match status" value="1"/>
</dbReference>
<reference evidence="1" key="1">
    <citation type="submission" date="2021-02" db="EMBL/GenBank/DDBJ databases">
        <authorList>
            <person name="Nowell W R."/>
        </authorList>
    </citation>
    <scope>NUCLEOTIDE SEQUENCE</scope>
</reference>
<dbReference type="Pfam" id="PF00653">
    <property type="entry name" value="BIR"/>
    <property type="match status" value="1"/>
</dbReference>
<gene>
    <name evidence="1" type="ORF">GIL414_LOCUS87076</name>
</gene>
<organism evidence="1 2">
    <name type="scientific">Rotaria magnacalcarata</name>
    <dbReference type="NCBI Taxonomy" id="392030"/>
    <lineage>
        <taxon>Eukaryota</taxon>
        <taxon>Metazoa</taxon>
        <taxon>Spiralia</taxon>
        <taxon>Gnathifera</taxon>
        <taxon>Rotifera</taxon>
        <taxon>Eurotatoria</taxon>
        <taxon>Bdelloidea</taxon>
        <taxon>Philodinida</taxon>
        <taxon>Philodinidae</taxon>
        <taxon>Rotaria</taxon>
    </lineage>
</organism>
<name>A0A8S3KEI0_9BILA</name>
<dbReference type="Proteomes" id="UP000681720">
    <property type="component" value="Unassembled WGS sequence"/>
</dbReference>
<accession>A0A8S3KEI0</accession>
<protein>
    <submittedName>
        <fullName evidence="1">Uncharacterized protein</fullName>
    </submittedName>
</protein>
<dbReference type="InterPro" id="IPR001370">
    <property type="entry name" value="BIR_rpt"/>
</dbReference>
<evidence type="ECO:0000313" key="2">
    <source>
        <dbReference type="Proteomes" id="UP000681720"/>
    </source>
</evidence>
<sequence>MENIDITIEREKSLTKWPLIKPSRFDLTQGGWVISETDGYSKCPHCQVHYCNWNMNDNPLLVHKYLSPLCLFVLSPNPFNSNPIPIRKIAEHFTDEDIINAESQPYNGLVQPRYEWMSSIFQ</sequence>
<dbReference type="AlphaFoldDB" id="A0A8S3KEI0"/>